<dbReference type="GO" id="GO:0022857">
    <property type="term" value="F:transmembrane transporter activity"/>
    <property type="evidence" value="ECO:0007669"/>
    <property type="project" value="InterPro"/>
</dbReference>
<dbReference type="PANTHER" id="PTHR45757">
    <property type="entry name" value="PROTEIN CBG23364-RELATED"/>
    <property type="match status" value="1"/>
</dbReference>
<evidence type="ECO:0000259" key="3">
    <source>
        <dbReference type="PROSITE" id="PS50850"/>
    </source>
</evidence>
<feature type="transmembrane region" description="Helical" evidence="2">
    <location>
        <begin position="127"/>
        <end position="147"/>
    </location>
</feature>
<keyword evidence="4" id="KW-1185">Reference proteome</keyword>
<sequence>MPSHHQRGSLFFSSFANSIASNPIEKDGWLGYTLAQDLAAMSSDSSELKRMCVCGHSTRFGVLVIGALCFSLYMATGIAFYSAMVPMTDLTTSPLFSNDSSVDVDYSSWDLPMADRRFTYSVMEKSWLIGNVFLGLLVGSVPLMAFMNRFGPHPTVILLGTASTVITAFIPLAASLGTPFLAVLRFVQGIGFANIFPIIGSIMTRWAAITESGLFISLLTGYIQLSIIISTPISGVFAKNFGWPSIYYVHAAIAGALTIIWALFFRNDPAKHPFVGDKEIRKISTGKPPMASIKKPTNVPYRAILTSPAIWVVWIACVGNYLATQFSITFFYMYLVWVLKIDGETAGFVAPIPLVTQLILKFVTGLVSDRITFMSERNKCRFFNSLAFYGAAFFFVVLAFVHPEDKMICAFLAMLPQAMIGFNPGGFNKSSVLVARQHSPAVLAVTQVILCMTLFFGSFIVLSMTPNSTFEEYRCVFLLYAVVLVVTNTIFVIFCRAEAAEWTKDKPQQADRVSPSSA</sequence>
<comment type="subcellular location">
    <subcellularLocation>
        <location evidence="1">Membrane</location>
        <topology evidence="1">Multi-pass membrane protein</topology>
    </subcellularLocation>
</comment>
<dbReference type="Proteomes" id="UP000095287">
    <property type="component" value="Unplaced"/>
</dbReference>
<keyword evidence="2" id="KW-0812">Transmembrane</keyword>
<dbReference type="AlphaFoldDB" id="A0A1I7Y9E5"/>
<evidence type="ECO:0000256" key="2">
    <source>
        <dbReference type="SAM" id="Phobius"/>
    </source>
</evidence>
<protein>
    <submittedName>
        <fullName evidence="5">MFS domain-containing protein</fullName>
    </submittedName>
</protein>
<dbReference type="WBParaSite" id="L893_g1399.t1">
    <property type="protein sequence ID" value="L893_g1399.t1"/>
    <property type="gene ID" value="L893_g1399"/>
</dbReference>
<evidence type="ECO:0000313" key="4">
    <source>
        <dbReference type="Proteomes" id="UP000095287"/>
    </source>
</evidence>
<feature type="transmembrane region" description="Helical" evidence="2">
    <location>
        <begin position="245"/>
        <end position="265"/>
    </location>
</feature>
<feature type="transmembrane region" description="Helical" evidence="2">
    <location>
        <begin position="60"/>
        <end position="84"/>
    </location>
</feature>
<dbReference type="PANTHER" id="PTHR45757:SF18">
    <property type="entry name" value="MAJOR FACILITATOR SUPERFAMILY (MFS) PROFILE DOMAIN-CONTAINING PROTEIN"/>
    <property type="match status" value="1"/>
</dbReference>
<feature type="transmembrane region" description="Helical" evidence="2">
    <location>
        <begin position="439"/>
        <end position="465"/>
    </location>
</feature>
<keyword evidence="2" id="KW-1133">Transmembrane helix</keyword>
<dbReference type="Pfam" id="PF07690">
    <property type="entry name" value="MFS_1"/>
    <property type="match status" value="1"/>
</dbReference>
<feature type="transmembrane region" description="Helical" evidence="2">
    <location>
        <begin position="156"/>
        <end position="174"/>
    </location>
</feature>
<evidence type="ECO:0000256" key="1">
    <source>
        <dbReference type="ARBA" id="ARBA00004141"/>
    </source>
</evidence>
<feature type="transmembrane region" description="Helical" evidence="2">
    <location>
        <begin position="407"/>
        <end position="427"/>
    </location>
</feature>
<dbReference type="GO" id="GO:0016020">
    <property type="term" value="C:membrane"/>
    <property type="evidence" value="ECO:0007669"/>
    <property type="project" value="UniProtKB-SubCell"/>
</dbReference>
<feature type="transmembrane region" description="Helical" evidence="2">
    <location>
        <begin position="311"/>
        <end position="334"/>
    </location>
</feature>
<feature type="transmembrane region" description="Helical" evidence="2">
    <location>
        <begin position="180"/>
        <end position="202"/>
    </location>
</feature>
<feature type="transmembrane region" description="Helical" evidence="2">
    <location>
        <begin position="214"/>
        <end position="233"/>
    </location>
</feature>
<reference evidence="5" key="1">
    <citation type="submission" date="2016-11" db="UniProtKB">
        <authorList>
            <consortium name="WormBaseParasite"/>
        </authorList>
    </citation>
    <scope>IDENTIFICATION</scope>
</reference>
<evidence type="ECO:0000313" key="5">
    <source>
        <dbReference type="WBParaSite" id="L893_g1399.t1"/>
    </source>
</evidence>
<feature type="transmembrane region" description="Helical" evidence="2">
    <location>
        <begin position="346"/>
        <end position="368"/>
    </location>
</feature>
<accession>A0A1I7Y9E5</accession>
<dbReference type="InterPro" id="IPR011701">
    <property type="entry name" value="MFS"/>
</dbReference>
<proteinExistence type="predicted"/>
<keyword evidence="2" id="KW-0472">Membrane</keyword>
<dbReference type="Gene3D" id="1.20.1250.20">
    <property type="entry name" value="MFS general substrate transporter like domains"/>
    <property type="match status" value="2"/>
</dbReference>
<name>A0A1I7Y9E5_9BILA</name>
<dbReference type="PROSITE" id="PS50850">
    <property type="entry name" value="MFS"/>
    <property type="match status" value="1"/>
</dbReference>
<dbReference type="InterPro" id="IPR020846">
    <property type="entry name" value="MFS_dom"/>
</dbReference>
<feature type="transmembrane region" description="Helical" evidence="2">
    <location>
        <begin position="477"/>
        <end position="497"/>
    </location>
</feature>
<organism evidence="4 5">
    <name type="scientific">Steinernema glaseri</name>
    <dbReference type="NCBI Taxonomy" id="37863"/>
    <lineage>
        <taxon>Eukaryota</taxon>
        <taxon>Metazoa</taxon>
        <taxon>Ecdysozoa</taxon>
        <taxon>Nematoda</taxon>
        <taxon>Chromadorea</taxon>
        <taxon>Rhabditida</taxon>
        <taxon>Tylenchina</taxon>
        <taxon>Panagrolaimomorpha</taxon>
        <taxon>Strongyloidoidea</taxon>
        <taxon>Steinernematidae</taxon>
        <taxon>Steinernema</taxon>
    </lineage>
</organism>
<feature type="domain" description="Major facilitator superfamily (MFS) profile" evidence="3">
    <location>
        <begin position="75"/>
        <end position="499"/>
    </location>
</feature>
<dbReference type="SUPFAM" id="SSF103473">
    <property type="entry name" value="MFS general substrate transporter"/>
    <property type="match status" value="1"/>
</dbReference>
<dbReference type="InterPro" id="IPR036259">
    <property type="entry name" value="MFS_trans_sf"/>
</dbReference>
<feature type="transmembrane region" description="Helical" evidence="2">
    <location>
        <begin position="380"/>
        <end position="401"/>
    </location>
</feature>